<protein>
    <submittedName>
        <fullName evidence="1">Uncharacterized protein</fullName>
    </submittedName>
</protein>
<reference evidence="1 2" key="1">
    <citation type="submission" date="2020-02" db="EMBL/GenBank/DDBJ databases">
        <title>Draft genome sequence of Haematococcus lacustris strain NIES-144.</title>
        <authorList>
            <person name="Morimoto D."/>
            <person name="Nakagawa S."/>
            <person name="Yoshida T."/>
            <person name="Sawayama S."/>
        </authorList>
    </citation>
    <scope>NUCLEOTIDE SEQUENCE [LARGE SCALE GENOMIC DNA]</scope>
    <source>
        <strain evidence="1 2">NIES-144</strain>
    </source>
</reference>
<accession>A0A699YT54</accession>
<organism evidence="1 2">
    <name type="scientific">Haematococcus lacustris</name>
    <name type="common">Green alga</name>
    <name type="synonym">Haematococcus pluvialis</name>
    <dbReference type="NCBI Taxonomy" id="44745"/>
    <lineage>
        <taxon>Eukaryota</taxon>
        <taxon>Viridiplantae</taxon>
        <taxon>Chlorophyta</taxon>
        <taxon>core chlorophytes</taxon>
        <taxon>Chlorophyceae</taxon>
        <taxon>CS clade</taxon>
        <taxon>Chlamydomonadales</taxon>
        <taxon>Haematococcaceae</taxon>
        <taxon>Haematococcus</taxon>
    </lineage>
</organism>
<sequence length="62" mass="6475">MLPHSPPAGFRAAADRTGLPRCAVAEKTGSAIGVIRCGQPHVTPDVSQSQTVVSYTGRLARM</sequence>
<dbReference type="EMBL" id="BLLF01000288">
    <property type="protein sequence ID" value="GFH10116.1"/>
    <property type="molecule type" value="Genomic_DNA"/>
</dbReference>
<dbReference type="AlphaFoldDB" id="A0A699YT54"/>
<name>A0A699YT54_HAELA</name>
<keyword evidence="2" id="KW-1185">Reference proteome</keyword>
<evidence type="ECO:0000313" key="1">
    <source>
        <dbReference type="EMBL" id="GFH10116.1"/>
    </source>
</evidence>
<gene>
    <name evidence="1" type="ORF">HaLaN_05370</name>
</gene>
<evidence type="ECO:0000313" key="2">
    <source>
        <dbReference type="Proteomes" id="UP000485058"/>
    </source>
</evidence>
<proteinExistence type="predicted"/>
<feature type="non-terminal residue" evidence="1">
    <location>
        <position position="1"/>
    </location>
</feature>
<comment type="caution">
    <text evidence="1">The sequence shown here is derived from an EMBL/GenBank/DDBJ whole genome shotgun (WGS) entry which is preliminary data.</text>
</comment>
<dbReference type="Proteomes" id="UP000485058">
    <property type="component" value="Unassembled WGS sequence"/>
</dbReference>